<dbReference type="SUPFAM" id="SSF47789">
    <property type="entry name" value="C-terminal domain of RNA polymerase alpha subunit"/>
    <property type="match status" value="1"/>
</dbReference>
<dbReference type="SUPFAM" id="SSF55257">
    <property type="entry name" value="RBP11-like subunits of RNA polymerase"/>
    <property type="match status" value="1"/>
</dbReference>
<dbReference type="Pfam" id="PF03118">
    <property type="entry name" value="RNA_pol_A_CTD"/>
    <property type="match status" value="1"/>
</dbReference>
<evidence type="ECO:0000256" key="8">
    <source>
        <dbReference type="HAMAP-Rule" id="MF_00059"/>
    </source>
</evidence>
<dbReference type="GO" id="GO:0000428">
    <property type="term" value="C:DNA-directed RNA polymerase complex"/>
    <property type="evidence" value="ECO:0007669"/>
    <property type="project" value="UniProtKB-KW"/>
</dbReference>
<dbReference type="CDD" id="cd06928">
    <property type="entry name" value="RNAP_alpha_NTD"/>
    <property type="match status" value="1"/>
</dbReference>
<evidence type="ECO:0000256" key="6">
    <source>
        <dbReference type="ARBA" id="ARBA00023163"/>
    </source>
</evidence>
<comment type="subunit">
    <text evidence="8">In plastids the minimal PEP RNA polymerase catalytic core is composed of four subunits: alpha, beta, beta', and beta''. When a (nuclear-encoded) sigma factor is associated with the core the holoenzyme is formed, which can initiate transcription.</text>
</comment>
<proteinExistence type="inferred from homology"/>
<dbReference type="InterPro" id="IPR011263">
    <property type="entry name" value="DNA-dir_RNA_pol_RpoA/D/Rpb3"/>
</dbReference>
<keyword evidence="10" id="KW-0150">Chloroplast</keyword>
<dbReference type="InterPro" id="IPR011260">
    <property type="entry name" value="RNAP_asu_C"/>
</dbReference>
<dbReference type="Gene3D" id="2.170.120.12">
    <property type="entry name" value="DNA-directed RNA polymerase, insert domain"/>
    <property type="match status" value="1"/>
</dbReference>
<comment type="domain">
    <text evidence="8">The N-terminal domain is essential for RNAP assembly and basal transcription, whereas the C-terminal domain is involved in interaction with transcriptional regulators and with upstream promoter elements.</text>
</comment>
<dbReference type="Pfam" id="PF01193">
    <property type="entry name" value="RNA_pol_L"/>
    <property type="match status" value="1"/>
</dbReference>
<dbReference type="GO" id="GO:0006351">
    <property type="term" value="P:DNA-templated transcription"/>
    <property type="evidence" value="ECO:0007669"/>
    <property type="project" value="UniProtKB-UniRule"/>
</dbReference>
<comment type="function">
    <text evidence="1 8">DNA-dependent RNA polymerase catalyzes the transcription of DNA into RNA using the four ribonucleoside triphosphates as substrates.</text>
</comment>
<accession>A0A499S699</accession>
<evidence type="ECO:0000256" key="5">
    <source>
        <dbReference type="ARBA" id="ARBA00022695"/>
    </source>
</evidence>
<dbReference type="InterPro" id="IPR036603">
    <property type="entry name" value="RBP11-like"/>
</dbReference>
<dbReference type="GeneID" id="40145347"/>
<dbReference type="Pfam" id="PF01000">
    <property type="entry name" value="RNA_pol_A_bac"/>
    <property type="match status" value="1"/>
</dbReference>
<keyword evidence="10" id="KW-0934">Plastid</keyword>
<dbReference type="GO" id="GO:0003899">
    <property type="term" value="F:DNA-directed RNA polymerase activity"/>
    <property type="evidence" value="ECO:0007669"/>
    <property type="project" value="UniProtKB-UniRule"/>
</dbReference>
<dbReference type="InterPro" id="IPR036643">
    <property type="entry name" value="RNApol_insert_sf"/>
</dbReference>
<evidence type="ECO:0000256" key="4">
    <source>
        <dbReference type="ARBA" id="ARBA00022679"/>
    </source>
</evidence>
<dbReference type="RefSeq" id="YP_009632807.1">
    <property type="nucleotide sequence ID" value="NC_042251.1"/>
</dbReference>
<comment type="subcellular location">
    <subcellularLocation>
        <location evidence="8">Plastid</location>
        <location evidence="8">Chloroplast</location>
    </subcellularLocation>
</comment>
<dbReference type="GO" id="GO:0003677">
    <property type="term" value="F:DNA binding"/>
    <property type="evidence" value="ECO:0007669"/>
    <property type="project" value="UniProtKB-UniRule"/>
</dbReference>
<comment type="catalytic activity">
    <reaction evidence="7 8">
        <text>RNA(n) + a ribonucleoside 5'-triphosphate = RNA(n+1) + diphosphate</text>
        <dbReference type="Rhea" id="RHEA:21248"/>
        <dbReference type="Rhea" id="RHEA-COMP:14527"/>
        <dbReference type="Rhea" id="RHEA-COMP:17342"/>
        <dbReference type="ChEBI" id="CHEBI:33019"/>
        <dbReference type="ChEBI" id="CHEBI:61557"/>
        <dbReference type="ChEBI" id="CHEBI:140395"/>
        <dbReference type="EC" id="2.7.7.6"/>
    </reaction>
</comment>
<feature type="region of interest" description="Alpha N-terminal domain (alpha-NTD)" evidence="8">
    <location>
        <begin position="1"/>
        <end position="322"/>
    </location>
</feature>
<keyword evidence="3 8" id="KW-0240">DNA-directed RNA polymerase</keyword>
<dbReference type="FunFam" id="2.170.120.12:FF:000001">
    <property type="entry name" value="DNA-directed RNA polymerase subunit alpha"/>
    <property type="match status" value="1"/>
</dbReference>
<name>A0A499S699_SPESI</name>
<keyword evidence="6 8" id="KW-0804">Transcription</keyword>
<evidence type="ECO:0000259" key="9">
    <source>
        <dbReference type="SMART" id="SM00662"/>
    </source>
</evidence>
<gene>
    <name evidence="8 10" type="primary">rpoA</name>
</gene>
<evidence type="ECO:0000256" key="2">
    <source>
        <dbReference type="ARBA" id="ARBA00007123"/>
    </source>
</evidence>
<dbReference type="InterPro" id="IPR011262">
    <property type="entry name" value="DNA-dir_RNA_pol_insert"/>
</dbReference>
<dbReference type="Gene3D" id="1.10.150.20">
    <property type="entry name" value="5' to 3' exonuclease, C-terminal subdomain"/>
    <property type="match status" value="1"/>
</dbReference>
<dbReference type="InterPro" id="IPR011773">
    <property type="entry name" value="DNA-dir_RpoA"/>
</dbReference>
<evidence type="ECO:0000256" key="7">
    <source>
        <dbReference type="ARBA" id="ARBA00048552"/>
    </source>
</evidence>
<dbReference type="AlphaFoldDB" id="A0A499S699"/>
<keyword evidence="5 8" id="KW-0548">Nucleotidyltransferase</keyword>
<comment type="similarity">
    <text evidence="2 8">Belongs to the RNA polymerase alpha chain family.</text>
</comment>
<evidence type="ECO:0000313" key="10">
    <source>
        <dbReference type="EMBL" id="AYQ95159.1"/>
    </source>
</evidence>
<keyword evidence="4 8" id="KW-0808">Transferase</keyword>
<dbReference type="EMBL" id="MG778500">
    <property type="protein sequence ID" value="AYQ95159.1"/>
    <property type="molecule type" value="Genomic_DNA"/>
</dbReference>
<evidence type="ECO:0000256" key="1">
    <source>
        <dbReference type="ARBA" id="ARBA00004026"/>
    </source>
</evidence>
<feature type="region of interest" description="Alpha C-terminal domain (alpha-CTD)" evidence="8">
    <location>
        <begin position="382"/>
        <end position="449"/>
    </location>
</feature>
<evidence type="ECO:0000256" key="3">
    <source>
        <dbReference type="ARBA" id="ARBA00022478"/>
    </source>
</evidence>
<dbReference type="GO" id="GO:0046983">
    <property type="term" value="F:protein dimerization activity"/>
    <property type="evidence" value="ECO:0007669"/>
    <property type="project" value="InterPro"/>
</dbReference>
<sequence length="449" mass="51141">MANSNIVKSLITQKQAFFISCRESRIENSRSFYGSFYLGPFHSGQSLTVANALRRTLLSELKGLAITSAEISGAVHEYSILPGVRESVLDILLNLKEIVLKTSIKHPQNLQQNQMAYIQVRGPGVIRAKDIKLPVSITCVDPEQYIATLADDGILNIQLKIQQGKNYIVQKPATFLKNSNWKEIQLRQLLLRKLTELKKNAPNPDLTPKPLSIDAVFMPITRVNYVIQVQDNLSIDLEKNAENFSKETFASFEDSTNKVNPFTTSKTQEKTNHIIVLDIWTNGSIHPREALYTASHKLLQLFANIEKVQIRNSLLFKTLVDSEKNYEHVTNKLQSISFNPMVDEEEQVPTVAQKFNEDSTLSKQTLEQIKFVSSQAKKYWTVQKLKLTEINNLNISLRPYTCLKRANIQTLYDLIHYPKSDLLKLKNFGYKSLEEVELSLKEIGIQLTD</sequence>
<reference evidence="10" key="1">
    <citation type="submission" date="2018-01" db="EMBL/GenBank/DDBJ databases">
        <title>Ordinal-level systematics of Chlorophyceae.</title>
        <authorList>
            <person name="Fucikova K."/>
            <person name="Lewis P.O."/>
            <person name="Lewis L.A."/>
        </authorList>
    </citation>
    <scope>NUCLEOTIDE SEQUENCE</scope>
</reference>
<organism evidence="10">
    <name type="scientific">Spermatozopsis similis</name>
    <name type="common">Green alga</name>
    <dbReference type="NCBI Taxonomy" id="3192"/>
    <lineage>
        <taxon>Eukaryota</taxon>
        <taxon>Viridiplantae</taxon>
        <taxon>Chlorophyta</taxon>
        <taxon>core chlorophytes</taxon>
        <taxon>Chlorophyceae</taxon>
        <taxon>CS clade</taxon>
        <taxon>Chlamydomonadales</taxon>
        <taxon>Dunaliellaceae</taxon>
        <taxon>Spermatozopsis</taxon>
    </lineage>
</organism>
<protein>
    <recommendedName>
        <fullName evidence="8">DNA-directed RNA polymerase subunit alpha</fullName>
        <shortName evidence="8">PEP</shortName>
        <ecNumber evidence="8">2.7.7.6</ecNumber>
    </recommendedName>
    <alternativeName>
        <fullName evidence="8">Plastid-encoded RNA polymerase subunit alpha</fullName>
        <shortName evidence="8">RNA polymerase subunit alpha</shortName>
    </alternativeName>
</protein>
<dbReference type="Gene3D" id="3.30.1360.10">
    <property type="entry name" value="RNA polymerase, RBP11-like subunit"/>
    <property type="match status" value="2"/>
</dbReference>
<dbReference type="SUPFAM" id="SSF56553">
    <property type="entry name" value="Insert subdomain of RNA polymerase alpha subunit"/>
    <property type="match status" value="1"/>
</dbReference>
<dbReference type="EC" id="2.7.7.6" evidence="8"/>
<dbReference type="HAMAP" id="MF_00059">
    <property type="entry name" value="RNApol_bact_RpoA"/>
    <property type="match status" value="1"/>
</dbReference>
<dbReference type="GO" id="GO:0009507">
    <property type="term" value="C:chloroplast"/>
    <property type="evidence" value="ECO:0007669"/>
    <property type="project" value="UniProtKB-SubCell"/>
</dbReference>
<geneLocation type="chloroplast" evidence="10"/>
<dbReference type="SMART" id="SM00662">
    <property type="entry name" value="RPOLD"/>
    <property type="match status" value="1"/>
</dbReference>
<feature type="domain" description="DNA-directed RNA polymerase RpoA/D/Rpb3-type" evidence="9">
    <location>
        <begin position="33"/>
        <end position="308"/>
    </location>
</feature>